<reference evidence="5 6" key="1">
    <citation type="submission" date="2016-11" db="EMBL/GenBank/DDBJ databases">
        <authorList>
            <person name="Jaros S."/>
            <person name="Januszkiewicz K."/>
            <person name="Wedrychowicz H."/>
        </authorList>
    </citation>
    <scope>NUCLEOTIDE SEQUENCE [LARGE SCALE GENOMIC DNA]</scope>
    <source>
        <strain evidence="5 6">DSM 21758</strain>
    </source>
</reference>
<keyword evidence="6" id="KW-1185">Reference proteome</keyword>
<evidence type="ECO:0000256" key="1">
    <source>
        <dbReference type="ARBA" id="ARBA00004613"/>
    </source>
</evidence>
<evidence type="ECO:0000256" key="2">
    <source>
        <dbReference type="ARBA" id="ARBA00022525"/>
    </source>
</evidence>
<dbReference type="Proteomes" id="UP000184310">
    <property type="component" value="Unassembled WGS sequence"/>
</dbReference>
<feature type="non-terminal residue" evidence="5">
    <location>
        <position position="227"/>
    </location>
</feature>
<proteinExistence type="predicted"/>
<dbReference type="Gene3D" id="2.60.120.970">
    <property type="match status" value="1"/>
</dbReference>
<sequence length="227" mass="24455">MGSFNIYANSDTLISKRLNNSNFSSLNYLAVGERVNNNSCIDNIVSLLNFDLSGMVLQGELKKAEIHLYVNCESVGIRDSNLSMNIYRNTQEYNYKTVTWDTAPQMVNSGYKGYVSGCDVYQYIRIDITDLVRNWLSEYYPNYGIALVEDDCGKLVFFASSRSKYPPYLVIYEENCNICCKGPTGATGARGATGPTGPTGATGATGLIGVTGPTGATGVTGATGATG</sequence>
<evidence type="ECO:0000313" key="6">
    <source>
        <dbReference type="Proteomes" id="UP000184310"/>
    </source>
</evidence>
<comment type="subcellular location">
    <subcellularLocation>
        <location evidence="1">Secreted</location>
    </subcellularLocation>
</comment>
<organism evidence="5 6">
    <name type="scientific">Clostridium cavendishii DSM 21758</name>
    <dbReference type="NCBI Taxonomy" id="1121302"/>
    <lineage>
        <taxon>Bacteria</taxon>
        <taxon>Bacillati</taxon>
        <taxon>Bacillota</taxon>
        <taxon>Clostridia</taxon>
        <taxon>Eubacteriales</taxon>
        <taxon>Clostridiaceae</taxon>
        <taxon>Clostridium</taxon>
    </lineage>
</organism>
<dbReference type="GO" id="GO:0005576">
    <property type="term" value="C:extracellular region"/>
    <property type="evidence" value="ECO:0007669"/>
    <property type="project" value="UniProtKB-SubCell"/>
</dbReference>
<name>A0A1M6D3K6_9CLOT</name>
<dbReference type="InterPro" id="IPR055372">
    <property type="entry name" value="CBM96"/>
</dbReference>
<accession>A0A1M6D3K6</accession>
<dbReference type="RefSeq" id="WP_242958355.1">
    <property type="nucleotide sequence ID" value="NZ_FQZB01000004.1"/>
</dbReference>
<gene>
    <name evidence="5" type="ORF">SAMN02745163_00625</name>
</gene>
<keyword evidence="5" id="KW-0176">Collagen</keyword>
<dbReference type="Pfam" id="PF24517">
    <property type="entry name" value="CBM96"/>
    <property type="match status" value="1"/>
</dbReference>
<evidence type="ECO:0000256" key="3">
    <source>
        <dbReference type="ARBA" id="ARBA00022729"/>
    </source>
</evidence>
<dbReference type="EMBL" id="FQZB01000004">
    <property type="protein sequence ID" value="SHI67840.1"/>
    <property type="molecule type" value="Genomic_DNA"/>
</dbReference>
<keyword evidence="2" id="KW-0964">Secreted</keyword>
<dbReference type="InterPro" id="IPR008160">
    <property type="entry name" value="Collagen"/>
</dbReference>
<dbReference type="STRING" id="1121302.SAMN02745163_00625"/>
<dbReference type="AlphaFoldDB" id="A0A1M6D3K6"/>
<evidence type="ECO:0000313" key="5">
    <source>
        <dbReference type="EMBL" id="SHI67840.1"/>
    </source>
</evidence>
<feature type="domain" description="Carbohydrate-binding module family 96" evidence="4">
    <location>
        <begin position="6"/>
        <end position="171"/>
    </location>
</feature>
<dbReference type="Pfam" id="PF01391">
    <property type="entry name" value="Collagen"/>
    <property type="match status" value="1"/>
</dbReference>
<protein>
    <submittedName>
        <fullName evidence="5">Collagen triple helix repeat-containing protein</fullName>
    </submittedName>
</protein>
<keyword evidence="3" id="KW-0732">Signal</keyword>
<evidence type="ECO:0000259" key="4">
    <source>
        <dbReference type="Pfam" id="PF24517"/>
    </source>
</evidence>
<dbReference type="NCBIfam" id="NF033679">
    <property type="entry name" value="DNRLRE_dom"/>
    <property type="match status" value="1"/>
</dbReference>